<name>A0A0B6YLW8_9EUPU</name>
<dbReference type="InterPro" id="IPR013783">
    <property type="entry name" value="Ig-like_fold"/>
</dbReference>
<dbReference type="GO" id="GO:0007162">
    <property type="term" value="P:negative regulation of cell adhesion"/>
    <property type="evidence" value="ECO:0007669"/>
    <property type="project" value="TreeGrafter"/>
</dbReference>
<organism evidence="1">
    <name type="scientific">Arion vulgaris</name>
    <dbReference type="NCBI Taxonomy" id="1028688"/>
    <lineage>
        <taxon>Eukaryota</taxon>
        <taxon>Metazoa</taxon>
        <taxon>Spiralia</taxon>
        <taxon>Lophotrochozoa</taxon>
        <taxon>Mollusca</taxon>
        <taxon>Gastropoda</taxon>
        <taxon>Heterobranchia</taxon>
        <taxon>Euthyneura</taxon>
        <taxon>Panpulmonata</taxon>
        <taxon>Eupulmonata</taxon>
        <taxon>Stylommatophora</taxon>
        <taxon>Helicina</taxon>
        <taxon>Arionoidea</taxon>
        <taxon>Arionidae</taxon>
        <taxon>Arion</taxon>
    </lineage>
</organism>
<reference evidence="1" key="1">
    <citation type="submission" date="2014-12" db="EMBL/GenBank/DDBJ databases">
        <title>Insight into the proteome of Arion vulgaris.</title>
        <authorList>
            <person name="Aradska J."/>
            <person name="Bulat T."/>
            <person name="Smidak R."/>
            <person name="Sarate P."/>
            <person name="Gangsoo J."/>
            <person name="Sialana F."/>
            <person name="Bilban M."/>
            <person name="Lubec G."/>
        </authorList>
    </citation>
    <scope>NUCLEOTIDE SEQUENCE</scope>
    <source>
        <tissue evidence="1">Skin</tissue>
    </source>
</reference>
<evidence type="ECO:0008006" key="2">
    <source>
        <dbReference type="Google" id="ProtNLM"/>
    </source>
</evidence>
<proteinExistence type="predicted"/>
<dbReference type="PANTHER" id="PTHR22625:SF44">
    <property type="entry name" value="PLEXIN-B"/>
    <property type="match status" value="1"/>
</dbReference>
<dbReference type="InterPro" id="IPR031148">
    <property type="entry name" value="Plexin"/>
</dbReference>
<feature type="non-terminal residue" evidence="1">
    <location>
        <position position="1"/>
    </location>
</feature>
<dbReference type="InterPro" id="IPR014756">
    <property type="entry name" value="Ig_E-set"/>
</dbReference>
<dbReference type="AlphaFoldDB" id="A0A0B6YLW8"/>
<dbReference type="GO" id="GO:0017154">
    <property type="term" value="F:semaphorin receptor activity"/>
    <property type="evidence" value="ECO:0007669"/>
    <property type="project" value="InterPro"/>
</dbReference>
<dbReference type="PANTHER" id="PTHR22625">
    <property type="entry name" value="PLEXIN"/>
    <property type="match status" value="1"/>
</dbReference>
<protein>
    <recommendedName>
        <fullName evidence="2">IPT/TIG domain-containing protein</fullName>
    </recommendedName>
</protein>
<evidence type="ECO:0000313" key="1">
    <source>
        <dbReference type="EMBL" id="CEK57219.1"/>
    </source>
</evidence>
<dbReference type="EMBL" id="HACG01010354">
    <property type="protein sequence ID" value="CEK57219.1"/>
    <property type="molecule type" value="Transcribed_RNA"/>
</dbReference>
<dbReference type="GO" id="GO:0030334">
    <property type="term" value="P:regulation of cell migration"/>
    <property type="evidence" value="ECO:0007669"/>
    <property type="project" value="TreeGrafter"/>
</dbReference>
<accession>A0A0B6YLW8</accession>
<dbReference type="GO" id="GO:0002116">
    <property type="term" value="C:semaphorin receptor complex"/>
    <property type="evidence" value="ECO:0007669"/>
    <property type="project" value="TreeGrafter"/>
</dbReference>
<dbReference type="Gene3D" id="2.60.40.10">
    <property type="entry name" value="Immunoglobulins"/>
    <property type="match status" value="1"/>
</dbReference>
<dbReference type="GO" id="GO:0005886">
    <property type="term" value="C:plasma membrane"/>
    <property type="evidence" value="ECO:0007669"/>
    <property type="project" value="TreeGrafter"/>
</dbReference>
<dbReference type="GO" id="GO:0008360">
    <property type="term" value="P:regulation of cell shape"/>
    <property type="evidence" value="ECO:0007669"/>
    <property type="project" value="TreeGrafter"/>
</dbReference>
<sequence>AEPKNPVKIFFDGKEYTLNRFFMYKEDPTITRIAPLDTILEGGRILTVTGTELQSVKQPKMFAYVPMLSGIYYPTNTTLCQVMNNFVMKCPTPPLVDSLKNIIRSKRAEQTDHKVPPVKIVQIGFIMDGV</sequence>
<dbReference type="SUPFAM" id="SSF81296">
    <property type="entry name" value="E set domains"/>
    <property type="match status" value="1"/>
</dbReference>
<dbReference type="GO" id="GO:0050772">
    <property type="term" value="P:positive regulation of axonogenesis"/>
    <property type="evidence" value="ECO:0007669"/>
    <property type="project" value="TreeGrafter"/>
</dbReference>
<feature type="non-terminal residue" evidence="1">
    <location>
        <position position="130"/>
    </location>
</feature>
<gene>
    <name evidence="1" type="primary">ORF29584</name>
</gene>